<feature type="chain" id="PRO_5043552766" evidence="2">
    <location>
        <begin position="24"/>
        <end position="635"/>
    </location>
</feature>
<feature type="compositionally biased region" description="Low complexity" evidence="1">
    <location>
        <begin position="400"/>
        <end position="430"/>
    </location>
</feature>
<evidence type="ECO:0000313" key="4">
    <source>
        <dbReference type="Proteomes" id="UP001345827"/>
    </source>
</evidence>
<evidence type="ECO:0000313" key="3">
    <source>
        <dbReference type="EMBL" id="KAK5529123.1"/>
    </source>
</evidence>
<gene>
    <name evidence="3" type="ORF">LTR25_009860</name>
</gene>
<feature type="region of interest" description="Disordered" evidence="1">
    <location>
        <begin position="361"/>
        <end position="430"/>
    </location>
</feature>
<feature type="signal peptide" evidence="2">
    <location>
        <begin position="1"/>
        <end position="23"/>
    </location>
</feature>
<keyword evidence="4" id="KW-1185">Reference proteome</keyword>
<evidence type="ECO:0000256" key="2">
    <source>
        <dbReference type="SAM" id="SignalP"/>
    </source>
</evidence>
<feature type="compositionally biased region" description="Low complexity" evidence="1">
    <location>
        <begin position="361"/>
        <end position="375"/>
    </location>
</feature>
<dbReference type="EMBL" id="JAXLQG010000023">
    <property type="protein sequence ID" value="KAK5529123.1"/>
    <property type="molecule type" value="Genomic_DNA"/>
</dbReference>
<protein>
    <submittedName>
        <fullName evidence="3">Uncharacterized protein</fullName>
    </submittedName>
</protein>
<proteinExistence type="predicted"/>
<feature type="region of interest" description="Disordered" evidence="1">
    <location>
        <begin position="447"/>
        <end position="484"/>
    </location>
</feature>
<organism evidence="3 4">
    <name type="scientific">Vermiconidia calcicola</name>
    <dbReference type="NCBI Taxonomy" id="1690605"/>
    <lineage>
        <taxon>Eukaryota</taxon>
        <taxon>Fungi</taxon>
        <taxon>Dikarya</taxon>
        <taxon>Ascomycota</taxon>
        <taxon>Pezizomycotina</taxon>
        <taxon>Dothideomycetes</taxon>
        <taxon>Dothideomycetidae</taxon>
        <taxon>Mycosphaerellales</taxon>
        <taxon>Extremaceae</taxon>
        <taxon>Vermiconidia</taxon>
    </lineage>
</organism>
<evidence type="ECO:0000256" key="1">
    <source>
        <dbReference type="SAM" id="MobiDB-lite"/>
    </source>
</evidence>
<comment type="caution">
    <text evidence="3">The sequence shown here is derived from an EMBL/GenBank/DDBJ whole genome shotgun (WGS) entry which is preliminary data.</text>
</comment>
<dbReference type="Proteomes" id="UP001345827">
    <property type="component" value="Unassembled WGS sequence"/>
</dbReference>
<dbReference type="AlphaFoldDB" id="A0AAV9PWR6"/>
<sequence>MKWSDSLAMKAASAVLATGGVLANPLTTIDPCPSATTISFAPITVTAQFQPVSTCVPTTACVKGKCSTTYPFTTYPYVSTVVPYAWNGTTTQVTTVTDVAQPFRVSEYLETLTQITAAPTPNTHHRAWFKADKKKSAAKSTTVYETVTRRAMAPFNKIGPLPIPGWEGSGLCEECEHSQLLDVIECRSGINAGKAYKHCVQWDETLMEMPTQSSTVTTQALCSSQGKIPHAGVYTWTFPQNASPVTVTAPPATVTVTVINRPSISVAPQQVQVIPGQPWNAYVTKSFAGPTTFNFNVYITKVIVLDIPYFTRPASSTRQVSVPTGTSTNNAASLWPLPEGNPYYANSQAWDDWYASSSSSVGQSSASTTSTPSASVGPIGASTSQVSTTSLSNSVGPIGAGTTTSSSSASSSIGASTSSSTSTGTMSSTTISVGPISASTSTSSIGASASSSSSSSSSASSASSSSSSTSSTTITTSASSPVSTTGTGFILTIEVTATISALRARQTTLQYLGFSNNRGIAVEDRASAALIFNGNDASFVSGGLYLGTQSTEEYTPLERMPSIPSGFRSWYFVGIFAQLEGTAGFCLDQDGFISAFTVPQLCDNPISLVNNRKSISRRLHYILTEFPSVSVSQLY</sequence>
<reference evidence="3 4" key="1">
    <citation type="submission" date="2023-06" db="EMBL/GenBank/DDBJ databases">
        <title>Black Yeasts Isolated from many extreme environments.</title>
        <authorList>
            <person name="Coleine C."/>
            <person name="Stajich J.E."/>
            <person name="Selbmann L."/>
        </authorList>
    </citation>
    <scope>NUCLEOTIDE SEQUENCE [LARGE SCALE GENOMIC DNA]</scope>
    <source>
        <strain evidence="3 4">CCFEE 5887</strain>
    </source>
</reference>
<keyword evidence="2" id="KW-0732">Signal</keyword>
<feature type="compositionally biased region" description="Polar residues" evidence="1">
    <location>
        <begin position="381"/>
        <end position="395"/>
    </location>
</feature>
<name>A0AAV9PWR6_9PEZI</name>
<accession>A0AAV9PWR6</accession>